<reference evidence="2" key="1">
    <citation type="submission" date="2016-10" db="EMBL/GenBank/DDBJ databases">
        <authorList>
            <person name="Varghese N."/>
            <person name="Submissions S."/>
        </authorList>
    </citation>
    <scope>NUCLEOTIDE SEQUENCE [LARGE SCALE GENOMIC DNA]</scope>
    <source>
        <strain evidence="2">DSM 26382</strain>
    </source>
</reference>
<keyword evidence="2" id="KW-1185">Reference proteome</keyword>
<evidence type="ECO:0000313" key="1">
    <source>
        <dbReference type="EMBL" id="SDC36429.1"/>
    </source>
</evidence>
<dbReference type="RefSeq" id="WP_017677727.1">
    <property type="nucleotide sequence ID" value="NZ_FMZQ01000002.1"/>
</dbReference>
<dbReference type="AlphaFoldDB" id="A0A1G6KZ79"/>
<name>A0A1G6KZ79_9GAMM</name>
<dbReference type="EMBL" id="FMZQ01000002">
    <property type="protein sequence ID" value="SDC36429.1"/>
    <property type="molecule type" value="Genomic_DNA"/>
</dbReference>
<protein>
    <submittedName>
        <fullName evidence="1">Uncharacterized protein</fullName>
    </submittedName>
</protein>
<gene>
    <name evidence="1" type="ORF">SAMN05216576_102304</name>
</gene>
<accession>A0A1G6KZ79</accession>
<proteinExistence type="predicted"/>
<organism evidence="1 2">
    <name type="scientific">Ectopseudomonas chengduensis</name>
    <dbReference type="NCBI Taxonomy" id="489632"/>
    <lineage>
        <taxon>Bacteria</taxon>
        <taxon>Pseudomonadati</taxon>
        <taxon>Pseudomonadota</taxon>
        <taxon>Gammaproteobacteria</taxon>
        <taxon>Pseudomonadales</taxon>
        <taxon>Pseudomonadaceae</taxon>
        <taxon>Ectopseudomonas</taxon>
    </lineage>
</organism>
<evidence type="ECO:0000313" key="2">
    <source>
        <dbReference type="Proteomes" id="UP000199467"/>
    </source>
</evidence>
<dbReference type="Proteomes" id="UP000199467">
    <property type="component" value="Unassembled WGS sequence"/>
</dbReference>
<sequence>MGSRCVGFVVAGEDIIVIDTEIPDDADEPITIVMDATWNLAKGDRGAAYATMFQRCGDYLRENKIAKAVIKASALPQAAAKLSLLESAELRGVIIAACASVCETKVLKKAQISRTFGDRKVDEYVKDDGFWDANVEGGKLRKGSREAAMQVIAARSRK</sequence>